<evidence type="ECO:0000256" key="1">
    <source>
        <dbReference type="SAM" id="Phobius"/>
    </source>
</evidence>
<keyword evidence="3" id="KW-1185">Reference proteome</keyword>
<reference evidence="2 3" key="1">
    <citation type="journal article" date="2023" name="Hortic Res">
        <title>Pangenome of water caltrop reveals structural variations and asymmetric subgenome divergence after allopolyploidization.</title>
        <authorList>
            <person name="Zhang X."/>
            <person name="Chen Y."/>
            <person name="Wang L."/>
            <person name="Yuan Y."/>
            <person name="Fang M."/>
            <person name="Shi L."/>
            <person name="Lu R."/>
            <person name="Comes H.P."/>
            <person name="Ma Y."/>
            <person name="Chen Y."/>
            <person name="Huang G."/>
            <person name="Zhou Y."/>
            <person name="Zheng Z."/>
            <person name="Qiu Y."/>
        </authorList>
    </citation>
    <scope>NUCLEOTIDE SEQUENCE [LARGE SCALE GENOMIC DNA]</scope>
    <source>
        <strain evidence="2">F231</strain>
    </source>
</reference>
<keyword evidence="1" id="KW-0812">Transmembrane</keyword>
<comment type="caution">
    <text evidence="2">The sequence shown here is derived from an EMBL/GenBank/DDBJ whole genome shotgun (WGS) entry which is preliminary data.</text>
</comment>
<name>A0AAN7RL57_TRANT</name>
<keyword evidence="1" id="KW-0472">Membrane</keyword>
<dbReference type="Proteomes" id="UP001346149">
    <property type="component" value="Unassembled WGS sequence"/>
</dbReference>
<proteinExistence type="predicted"/>
<dbReference type="EMBL" id="JAXQNO010000003">
    <property type="protein sequence ID" value="KAK4800463.1"/>
    <property type="molecule type" value="Genomic_DNA"/>
</dbReference>
<protein>
    <submittedName>
        <fullName evidence="2">Uncharacterized protein</fullName>
    </submittedName>
</protein>
<evidence type="ECO:0000313" key="2">
    <source>
        <dbReference type="EMBL" id="KAK4800463.1"/>
    </source>
</evidence>
<feature type="transmembrane region" description="Helical" evidence="1">
    <location>
        <begin position="66"/>
        <end position="86"/>
    </location>
</feature>
<dbReference type="AlphaFoldDB" id="A0AAN7RL57"/>
<evidence type="ECO:0000313" key="3">
    <source>
        <dbReference type="Proteomes" id="UP001346149"/>
    </source>
</evidence>
<gene>
    <name evidence="2" type="ORF">SAY86_020950</name>
</gene>
<organism evidence="2 3">
    <name type="scientific">Trapa natans</name>
    <name type="common">Water chestnut</name>
    <dbReference type="NCBI Taxonomy" id="22666"/>
    <lineage>
        <taxon>Eukaryota</taxon>
        <taxon>Viridiplantae</taxon>
        <taxon>Streptophyta</taxon>
        <taxon>Embryophyta</taxon>
        <taxon>Tracheophyta</taxon>
        <taxon>Spermatophyta</taxon>
        <taxon>Magnoliopsida</taxon>
        <taxon>eudicotyledons</taxon>
        <taxon>Gunneridae</taxon>
        <taxon>Pentapetalae</taxon>
        <taxon>rosids</taxon>
        <taxon>malvids</taxon>
        <taxon>Myrtales</taxon>
        <taxon>Lythraceae</taxon>
        <taxon>Trapa</taxon>
    </lineage>
</organism>
<keyword evidence="1" id="KW-1133">Transmembrane helix</keyword>
<sequence length="183" mass="20457">MWMDRDVYLGLSSSTRSCLIHSWSFELWQVPHWIHSQPLDPTVSKEEEANALIAASDEKSDRFLKVLAALILGVAGGSLGTFCLLYHWTICGRRRPVAPVEFPGKEKSVDCEYKKVEVAVPLTVNFNILKGKTRLRGLNNESSPKTLFSLFFPPSLAASRLRFSLLGFLLGLLLFHLPLLLGS</sequence>
<accession>A0AAN7RL57</accession>
<feature type="transmembrane region" description="Helical" evidence="1">
    <location>
        <begin position="163"/>
        <end position="181"/>
    </location>
</feature>